<evidence type="ECO:0000313" key="1">
    <source>
        <dbReference type="EMBL" id="UUY01926.1"/>
    </source>
</evidence>
<reference evidence="2" key="1">
    <citation type="submission" date="2021-11" db="EMBL/GenBank/DDBJ databases">
        <title>Cultivation dependent microbiological survey of springs from the worlds oldest radium mine currently devoted to the extraction of radon-saturated water.</title>
        <authorList>
            <person name="Kapinusova G."/>
            <person name="Smrhova T."/>
            <person name="Strejcek M."/>
            <person name="Suman J."/>
            <person name="Jani K."/>
            <person name="Pajer P."/>
            <person name="Uhlik O."/>
        </authorList>
    </citation>
    <scope>NUCLEOTIDE SEQUENCE [LARGE SCALE GENOMIC DNA]</scope>
    <source>
        <strain evidence="2">J379</strain>
    </source>
</reference>
<dbReference type="Pfam" id="PF13384">
    <property type="entry name" value="HTH_23"/>
    <property type="match status" value="1"/>
</dbReference>
<accession>A0ABY5PBH5</accession>
<gene>
    <name evidence="1" type="ORF">LRS13_14460</name>
</gene>
<organism evidence="1 2">
    <name type="scientific">Svornostia abyssi</name>
    <dbReference type="NCBI Taxonomy" id="2898438"/>
    <lineage>
        <taxon>Bacteria</taxon>
        <taxon>Bacillati</taxon>
        <taxon>Actinomycetota</taxon>
        <taxon>Thermoleophilia</taxon>
        <taxon>Solirubrobacterales</taxon>
        <taxon>Baekduiaceae</taxon>
        <taxon>Svornostia</taxon>
    </lineage>
</organism>
<dbReference type="RefSeq" id="WP_353862467.1">
    <property type="nucleotide sequence ID" value="NZ_CP088295.1"/>
</dbReference>
<sequence length="248" mass="27811">MRSHRDVADVLRLTATGVSDYEVTRRTGVPRSTVHRWRTVGSPSSPSTPCPVCANGDPPPPDAYAYLLGLYLGDGWIGAHPREVHRLNIYLDASYPGIVEACATAMESVRPGQQADRHPHPSSNMVIVRLYSQHWPCLFRQHGPGKKHERPIALVPWQTAIVDAEPEALLRGLIHSDGCRIMNRASTEKKTYFYSRYQFSNRSHDIHNIFRDACDRVGVDWRPSGQYTTSVSRRASVAKLDKFIGPKA</sequence>
<dbReference type="InterPro" id="IPR027434">
    <property type="entry name" value="Homing_endonucl"/>
</dbReference>
<name>A0ABY5PBH5_9ACTN</name>
<protein>
    <submittedName>
        <fullName evidence="1">Helix-turn-helix domain-containing protein</fullName>
    </submittedName>
</protein>
<dbReference type="Proteomes" id="UP001058860">
    <property type="component" value="Chromosome"/>
</dbReference>
<proteinExistence type="predicted"/>
<evidence type="ECO:0000313" key="2">
    <source>
        <dbReference type="Proteomes" id="UP001058860"/>
    </source>
</evidence>
<keyword evidence="2" id="KW-1185">Reference proteome</keyword>
<dbReference type="EMBL" id="CP088295">
    <property type="protein sequence ID" value="UUY01926.1"/>
    <property type="molecule type" value="Genomic_DNA"/>
</dbReference>
<dbReference type="Gene3D" id="3.10.28.10">
    <property type="entry name" value="Homing endonucleases"/>
    <property type="match status" value="1"/>
</dbReference>